<evidence type="ECO:0000256" key="3">
    <source>
        <dbReference type="ARBA" id="ARBA00023004"/>
    </source>
</evidence>
<gene>
    <name evidence="8" type="primary">LOC111431447</name>
</gene>
<keyword evidence="5" id="KW-0560">Oxidoreductase</keyword>
<name>A0A6J1E7A3_CUCMO</name>
<evidence type="ECO:0000256" key="6">
    <source>
        <dbReference type="SAM" id="Phobius"/>
    </source>
</evidence>
<evidence type="ECO:0000313" key="7">
    <source>
        <dbReference type="Proteomes" id="UP000504609"/>
    </source>
</evidence>
<dbReference type="AlphaFoldDB" id="A0A6J1E7A3"/>
<dbReference type="PROSITE" id="PS00086">
    <property type="entry name" value="CYTOCHROME_P450"/>
    <property type="match status" value="1"/>
</dbReference>
<evidence type="ECO:0000256" key="5">
    <source>
        <dbReference type="RuleBase" id="RU000461"/>
    </source>
</evidence>
<dbReference type="GO" id="GO:0016705">
    <property type="term" value="F:oxidoreductase activity, acting on paired donors, with incorporation or reduction of molecular oxygen"/>
    <property type="evidence" value="ECO:0007669"/>
    <property type="project" value="InterPro"/>
</dbReference>
<dbReference type="GO" id="GO:0004497">
    <property type="term" value="F:monooxygenase activity"/>
    <property type="evidence" value="ECO:0007669"/>
    <property type="project" value="UniProtKB-KW"/>
</dbReference>
<dbReference type="PRINTS" id="PR00385">
    <property type="entry name" value="P450"/>
</dbReference>
<dbReference type="InterPro" id="IPR036396">
    <property type="entry name" value="Cyt_P450_sf"/>
</dbReference>
<organism evidence="7 8">
    <name type="scientific">Cucurbita moschata</name>
    <name type="common">Winter crookneck squash</name>
    <name type="synonym">Cucurbita pepo var. moschata</name>
    <dbReference type="NCBI Taxonomy" id="3662"/>
    <lineage>
        <taxon>Eukaryota</taxon>
        <taxon>Viridiplantae</taxon>
        <taxon>Streptophyta</taxon>
        <taxon>Embryophyta</taxon>
        <taxon>Tracheophyta</taxon>
        <taxon>Spermatophyta</taxon>
        <taxon>Magnoliopsida</taxon>
        <taxon>eudicotyledons</taxon>
        <taxon>Gunneridae</taxon>
        <taxon>Pentapetalae</taxon>
        <taxon>rosids</taxon>
        <taxon>fabids</taxon>
        <taxon>Cucurbitales</taxon>
        <taxon>Cucurbitaceae</taxon>
        <taxon>Cucurbiteae</taxon>
        <taxon>Cucurbita</taxon>
    </lineage>
</organism>
<dbReference type="Gene3D" id="1.10.630.10">
    <property type="entry name" value="Cytochrome P450"/>
    <property type="match status" value="1"/>
</dbReference>
<dbReference type="SUPFAM" id="SSF48264">
    <property type="entry name" value="Cytochrome P450"/>
    <property type="match status" value="1"/>
</dbReference>
<dbReference type="RefSeq" id="XP_022923857.1">
    <property type="nucleotide sequence ID" value="XM_023068089.1"/>
</dbReference>
<dbReference type="KEGG" id="cmos:111431447"/>
<sequence length="518" mass="59339">MDLRSQLEQQRQSQQLNNHMDQFNLLNCSLFFLLFFIFLKLFRAKKVNLPPSPPKLPILGNLHQLGRYPHRSLQELSKKYGPLMFLRLGLIPTLVVSSADIVREIFKNHDISFSNRPKSTAANLFFYGYKDVGFSPYGEYWRGLKKICTLELLSQRRVHEFQYVREEEVEILVNKVHKASSSGLSVNLSELITSTSNNIVSRCIFGEKFEDENGKSRFGELTRRMAKLVVAFSVGDFYPAFGWIDNITGLIGQLKETSRALDTFLEQLIEEHKTKKNGDFQGDREDFVDILLQVQQKDDLGFEFTQESLKSVLEDMFIAGTDTTASVLEWAIAELARNPTIMKKAQQEIREVVGKKSKIDSDDIVKMEYLKSVIKESLRVHPPAPLLLPRETSEMVKLGGYCIPSKTRVFFNVWAIQRDPRIWKNPEDFIPERFVNNPVDFKGQECHCLPFGGGRRSCPGMNFAFASIEYVLANLLHSFDWKLPDDSMMAKDLDMSEDMGLALIKKHPLVLKPVTCST</sequence>
<dbReference type="InterPro" id="IPR001128">
    <property type="entry name" value="Cyt_P450"/>
</dbReference>
<proteinExistence type="inferred from homology"/>
<dbReference type="InterPro" id="IPR017972">
    <property type="entry name" value="Cyt_P450_CS"/>
</dbReference>
<evidence type="ECO:0000256" key="1">
    <source>
        <dbReference type="ARBA" id="ARBA00010617"/>
    </source>
</evidence>
<keyword evidence="4 5" id="KW-0349">Heme</keyword>
<dbReference type="PANTHER" id="PTHR47955">
    <property type="entry name" value="CYTOCHROME P450 FAMILY 71 PROTEIN"/>
    <property type="match status" value="1"/>
</dbReference>
<feature type="transmembrane region" description="Helical" evidence="6">
    <location>
        <begin position="23"/>
        <end position="42"/>
    </location>
</feature>
<reference evidence="8" key="1">
    <citation type="submission" date="2025-08" db="UniProtKB">
        <authorList>
            <consortium name="RefSeq"/>
        </authorList>
    </citation>
    <scope>IDENTIFICATION</scope>
    <source>
        <tissue evidence="8">Young leaves</tissue>
    </source>
</reference>
<comment type="similarity">
    <text evidence="1 5">Belongs to the cytochrome P450 family.</text>
</comment>
<keyword evidence="6" id="KW-0472">Membrane</keyword>
<evidence type="ECO:0000313" key="8">
    <source>
        <dbReference type="RefSeq" id="XP_022923857.1"/>
    </source>
</evidence>
<dbReference type="Pfam" id="PF00067">
    <property type="entry name" value="p450"/>
    <property type="match status" value="1"/>
</dbReference>
<dbReference type="PRINTS" id="PR00463">
    <property type="entry name" value="EP450I"/>
</dbReference>
<evidence type="ECO:0000256" key="4">
    <source>
        <dbReference type="PIRSR" id="PIRSR602401-1"/>
    </source>
</evidence>
<keyword evidence="2 4" id="KW-0479">Metal-binding</keyword>
<protein>
    <submittedName>
        <fullName evidence="8">Cytochrome P450 71A1-like</fullName>
    </submittedName>
</protein>
<dbReference type="CDD" id="cd11072">
    <property type="entry name" value="CYP71-like"/>
    <property type="match status" value="1"/>
</dbReference>
<keyword evidence="6" id="KW-0812">Transmembrane</keyword>
<keyword evidence="3 4" id="KW-0408">Iron</keyword>
<dbReference type="InterPro" id="IPR002401">
    <property type="entry name" value="Cyt_P450_E_grp-I"/>
</dbReference>
<dbReference type="GO" id="GO:0020037">
    <property type="term" value="F:heme binding"/>
    <property type="evidence" value="ECO:0007669"/>
    <property type="project" value="InterPro"/>
</dbReference>
<dbReference type="GeneID" id="111431447"/>
<keyword evidence="6" id="KW-1133">Transmembrane helix</keyword>
<dbReference type="PANTHER" id="PTHR47955:SF15">
    <property type="entry name" value="CYTOCHROME P450 71A2-LIKE"/>
    <property type="match status" value="1"/>
</dbReference>
<dbReference type="GO" id="GO:0005506">
    <property type="term" value="F:iron ion binding"/>
    <property type="evidence" value="ECO:0007669"/>
    <property type="project" value="InterPro"/>
</dbReference>
<evidence type="ECO:0000256" key="2">
    <source>
        <dbReference type="ARBA" id="ARBA00022723"/>
    </source>
</evidence>
<keyword evidence="7" id="KW-1185">Reference proteome</keyword>
<dbReference type="Proteomes" id="UP000504609">
    <property type="component" value="Unplaced"/>
</dbReference>
<comment type="cofactor">
    <cofactor evidence="4">
        <name>heme</name>
        <dbReference type="ChEBI" id="CHEBI:30413"/>
    </cofactor>
</comment>
<dbReference type="FunFam" id="1.10.630.10:FF:000011">
    <property type="entry name" value="Cytochrome P450 83B1"/>
    <property type="match status" value="1"/>
</dbReference>
<accession>A0A6J1E7A3</accession>
<keyword evidence="5" id="KW-0503">Monooxygenase</keyword>
<feature type="binding site" description="axial binding residue" evidence="4">
    <location>
        <position position="458"/>
    </location>
    <ligand>
        <name>heme</name>
        <dbReference type="ChEBI" id="CHEBI:30413"/>
    </ligand>
    <ligandPart>
        <name>Fe</name>
        <dbReference type="ChEBI" id="CHEBI:18248"/>
    </ligandPart>
</feature>